<dbReference type="KEGG" id="vg:80512681"/>
<dbReference type="EMBL" id="KU877344">
    <property type="protein sequence ID" value="ANB50319.1"/>
    <property type="molecule type" value="Genomic_DNA"/>
</dbReference>
<organism evidence="2 3">
    <name type="scientific">Powai lake megavirus</name>
    <dbReference type="NCBI Taxonomy" id="1842663"/>
    <lineage>
        <taxon>Viruses</taxon>
        <taxon>Varidnaviria</taxon>
        <taxon>Bamfordvirae</taxon>
        <taxon>Nucleocytoviricota</taxon>
        <taxon>Megaviricetes</taxon>
        <taxon>Imitervirales</taxon>
        <taxon>Mimiviridae</taxon>
        <taxon>Megamimivirinae</taxon>
        <taxon>Megavirus</taxon>
        <taxon>Megavirus powaiense</taxon>
    </lineage>
</organism>
<dbReference type="Proteomes" id="UP000241365">
    <property type="component" value="Segment"/>
</dbReference>
<name>A0A167R539_9VIRU</name>
<evidence type="ECO:0000259" key="1">
    <source>
        <dbReference type="Pfam" id="PF19246"/>
    </source>
</evidence>
<dbReference type="InterPro" id="IPR045413">
    <property type="entry name" value="DUF5894"/>
</dbReference>
<proteinExistence type="predicted"/>
<reference evidence="2 3" key="1">
    <citation type="journal article" date="2016" name="Genome Announc.">
        <title>Complete Genome Sequence of a New Megavirus Family Member Isolated from an Inland Water Lake for the First Time in India.</title>
        <authorList>
            <person name="Chatterjee A."/>
            <person name="Ali F."/>
            <person name="Bange D."/>
            <person name="Kondabagil K."/>
        </authorList>
    </citation>
    <scope>NUCLEOTIDE SEQUENCE [LARGE SCALE GENOMIC DNA]</scope>
    <source>
        <strain evidence="2">1</strain>
    </source>
</reference>
<dbReference type="GeneID" id="80512681"/>
<accession>A0A167R539</accession>
<sequence>MDTIFNIMLPILDTISSTWYFNMFQQSIQKRSEIDLSVDSPIIEKSIKSLAKILSESVITPGQVLLVEINNNNEQRAVCAWAINNKFSCRPIRSEHFHDLGIFQCTNCKHYFSKIIANKYSSYVDCPNTCGAYYDDDIDDSYVRFCGPAFNAVIIGKRLPMLSKREIKGYHFNQRFNPNDIKLLDSIKDRNVKILNLLDFDDMYENNDKYYFRNIDANL</sequence>
<keyword evidence="3" id="KW-1185">Reference proteome</keyword>
<feature type="domain" description="DUF5894" evidence="1">
    <location>
        <begin position="51"/>
        <end position="106"/>
    </location>
</feature>
<protein>
    <recommendedName>
        <fullName evidence="1">DUF5894 domain-containing protein</fullName>
    </recommendedName>
</protein>
<evidence type="ECO:0000313" key="3">
    <source>
        <dbReference type="Proteomes" id="UP000241365"/>
    </source>
</evidence>
<dbReference type="RefSeq" id="YP_010776070.1">
    <property type="nucleotide sequence ID" value="NC_075034.1"/>
</dbReference>
<evidence type="ECO:0000313" key="2">
    <source>
        <dbReference type="EMBL" id="ANB50319.1"/>
    </source>
</evidence>
<dbReference type="Pfam" id="PF19246">
    <property type="entry name" value="DUF5894"/>
    <property type="match status" value="1"/>
</dbReference>